<gene>
    <name evidence="2" type="ORF">AGLY_007549</name>
</gene>
<proteinExistence type="predicted"/>
<feature type="region of interest" description="Disordered" evidence="1">
    <location>
        <begin position="52"/>
        <end position="73"/>
    </location>
</feature>
<evidence type="ECO:0008006" key="4">
    <source>
        <dbReference type="Google" id="ProtNLM"/>
    </source>
</evidence>
<dbReference type="AlphaFoldDB" id="A0A6G0TMH9"/>
<evidence type="ECO:0000256" key="1">
    <source>
        <dbReference type="SAM" id="MobiDB-lite"/>
    </source>
</evidence>
<dbReference type="OrthoDB" id="6618564at2759"/>
<reference evidence="2 3" key="1">
    <citation type="submission" date="2019-08" db="EMBL/GenBank/DDBJ databases">
        <title>The genome of the soybean aphid Biotype 1, its phylome, world population structure and adaptation to the North American continent.</title>
        <authorList>
            <person name="Giordano R."/>
            <person name="Donthu R.K."/>
            <person name="Hernandez A.G."/>
            <person name="Wright C.L."/>
            <person name="Zimin A.V."/>
        </authorList>
    </citation>
    <scope>NUCLEOTIDE SEQUENCE [LARGE SCALE GENOMIC DNA]</scope>
    <source>
        <tissue evidence="2">Whole aphids</tissue>
    </source>
</reference>
<sequence length="261" mass="29495">MADTHALNENDGTVKLERVTVSFVKGLSSVPKKLALSLMAATPCHWWHTRKRTSSGALTPPHTSKNRFSPLLTLQDTGETNNITENDSTQPPQVSPKIPPIYVYNISDYENFHTSLANIKFDNFSIVNTKSALKINLNSIDDYRTATKLFDETEIEYHTYQLPENKQLSVVIRNLPVNISEACIYNELQELKFEVASVTRLKNQFKSPIPIVAVLLSKSSTEIFSLNRLLHYFPTPKSFAIYHQGVSNVRVTITTANVRNR</sequence>
<evidence type="ECO:0000313" key="2">
    <source>
        <dbReference type="EMBL" id="KAE9535648.1"/>
    </source>
</evidence>
<keyword evidence="3" id="KW-1185">Reference proteome</keyword>
<accession>A0A6G0TMH9</accession>
<dbReference type="EMBL" id="VYZN01000025">
    <property type="protein sequence ID" value="KAE9535648.1"/>
    <property type="molecule type" value="Genomic_DNA"/>
</dbReference>
<comment type="caution">
    <text evidence="2">The sequence shown here is derived from an EMBL/GenBank/DDBJ whole genome shotgun (WGS) entry which is preliminary data.</text>
</comment>
<evidence type="ECO:0000313" key="3">
    <source>
        <dbReference type="Proteomes" id="UP000475862"/>
    </source>
</evidence>
<organism evidence="2 3">
    <name type="scientific">Aphis glycines</name>
    <name type="common">Soybean aphid</name>
    <dbReference type="NCBI Taxonomy" id="307491"/>
    <lineage>
        <taxon>Eukaryota</taxon>
        <taxon>Metazoa</taxon>
        <taxon>Ecdysozoa</taxon>
        <taxon>Arthropoda</taxon>
        <taxon>Hexapoda</taxon>
        <taxon>Insecta</taxon>
        <taxon>Pterygota</taxon>
        <taxon>Neoptera</taxon>
        <taxon>Paraneoptera</taxon>
        <taxon>Hemiptera</taxon>
        <taxon>Sternorrhyncha</taxon>
        <taxon>Aphidomorpha</taxon>
        <taxon>Aphidoidea</taxon>
        <taxon>Aphididae</taxon>
        <taxon>Aphidini</taxon>
        <taxon>Aphis</taxon>
        <taxon>Aphis</taxon>
    </lineage>
</organism>
<protein>
    <recommendedName>
        <fullName evidence="4">Pre-C2HC domain-containing protein</fullName>
    </recommendedName>
</protein>
<name>A0A6G0TMH9_APHGL</name>
<feature type="compositionally biased region" description="Polar residues" evidence="1">
    <location>
        <begin position="54"/>
        <end position="73"/>
    </location>
</feature>
<dbReference type="Proteomes" id="UP000475862">
    <property type="component" value="Unassembled WGS sequence"/>
</dbReference>